<dbReference type="GO" id="GO:0004385">
    <property type="term" value="F:GMP kinase activity"/>
    <property type="evidence" value="ECO:0007669"/>
    <property type="project" value="UniProtKB-EC"/>
</dbReference>
<proteinExistence type="inferred from homology"/>
<evidence type="ECO:0000313" key="9">
    <source>
        <dbReference type="Proteomes" id="UP000286848"/>
    </source>
</evidence>
<dbReference type="CDD" id="cd00071">
    <property type="entry name" value="GMPK"/>
    <property type="match status" value="1"/>
</dbReference>
<feature type="compositionally biased region" description="Basic and acidic residues" evidence="6">
    <location>
        <begin position="191"/>
        <end position="208"/>
    </location>
</feature>
<dbReference type="PANTHER" id="PTHR23117:SF13">
    <property type="entry name" value="GUANYLATE KINASE"/>
    <property type="match status" value="1"/>
</dbReference>
<accession>A0A401IU43</accession>
<keyword evidence="9" id="KW-1185">Reference proteome</keyword>
<evidence type="ECO:0000256" key="6">
    <source>
        <dbReference type="SAM" id="MobiDB-lite"/>
    </source>
</evidence>
<sequence>MKQVVVISGAPGTGKTTVRNYLTKEYGMQKVLTHTTRPKRTGEQEGVDYYFETDATFFENHFLEHVEYDGKKYGSSLEGLQKAWQKHDWAVIVLDTAGAISYLQQLPQQTLVLYLTSSQTQQAVRLAQRGDTSALIKQRLASQEAQRDLHLPQQLQGHACVIRNNDWEQTKQALADWLQTTGSSVDQAPEELARPKQSDHEQAAEEKG</sequence>
<comment type="caution">
    <text evidence="8">The sequence shown here is derived from an EMBL/GenBank/DDBJ whole genome shotgun (WGS) entry which is preliminary data.</text>
</comment>
<dbReference type="EMBL" id="BFFP01000024">
    <property type="protein sequence ID" value="GBG95052.1"/>
    <property type="molecule type" value="Genomic_DNA"/>
</dbReference>
<dbReference type="GO" id="GO:0005829">
    <property type="term" value="C:cytosol"/>
    <property type="evidence" value="ECO:0007669"/>
    <property type="project" value="TreeGrafter"/>
</dbReference>
<protein>
    <submittedName>
        <fullName evidence="8">Guanylate kinase</fullName>
    </submittedName>
</protein>
<dbReference type="PANTHER" id="PTHR23117">
    <property type="entry name" value="GUANYLATE KINASE-RELATED"/>
    <property type="match status" value="1"/>
</dbReference>
<comment type="function">
    <text evidence="1">Essential for recycling GMP and indirectly, cGMP.</text>
</comment>
<gene>
    <name evidence="8" type="primary">gmk</name>
    <name evidence="8" type="ORF">LFYK43_15110</name>
</gene>
<dbReference type="AlphaFoldDB" id="A0A401IU43"/>
<evidence type="ECO:0000256" key="4">
    <source>
        <dbReference type="ARBA" id="ARBA00022777"/>
    </source>
</evidence>
<dbReference type="Gene3D" id="3.40.50.300">
    <property type="entry name" value="P-loop containing nucleotide triphosphate hydrolases"/>
    <property type="match status" value="1"/>
</dbReference>
<dbReference type="OrthoDB" id="1033810at2"/>
<dbReference type="PROSITE" id="PS50052">
    <property type="entry name" value="GUANYLATE_KINASE_2"/>
    <property type="match status" value="1"/>
</dbReference>
<dbReference type="InterPro" id="IPR008145">
    <property type="entry name" value="GK/Ca_channel_bsu"/>
</dbReference>
<dbReference type="InterPro" id="IPR027417">
    <property type="entry name" value="P-loop_NTPase"/>
</dbReference>
<evidence type="ECO:0000256" key="2">
    <source>
        <dbReference type="ARBA" id="ARBA00005790"/>
    </source>
</evidence>
<keyword evidence="3" id="KW-0808">Transferase</keyword>
<evidence type="ECO:0000256" key="5">
    <source>
        <dbReference type="ARBA" id="ARBA00048594"/>
    </source>
</evidence>
<comment type="similarity">
    <text evidence="2">Belongs to the guanylate kinase family.</text>
</comment>
<evidence type="ECO:0000259" key="7">
    <source>
        <dbReference type="PROSITE" id="PS50052"/>
    </source>
</evidence>
<dbReference type="SUPFAM" id="SSF52540">
    <property type="entry name" value="P-loop containing nucleoside triphosphate hydrolases"/>
    <property type="match status" value="1"/>
</dbReference>
<dbReference type="Proteomes" id="UP000286848">
    <property type="component" value="Unassembled WGS sequence"/>
</dbReference>
<dbReference type="Pfam" id="PF00625">
    <property type="entry name" value="Guanylate_kin"/>
    <property type="match status" value="1"/>
</dbReference>
<dbReference type="SMART" id="SM00072">
    <property type="entry name" value="GuKc"/>
    <property type="match status" value="1"/>
</dbReference>
<evidence type="ECO:0000256" key="1">
    <source>
        <dbReference type="ARBA" id="ARBA00003531"/>
    </source>
</evidence>
<comment type="catalytic activity">
    <reaction evidence="5">
        <text>GMP + ATP = GDP + ADP</text>
        <dbReference type="Rhea" id="RHEA:20780"/>
        <dbReference type="ChEBI" id="CHEBI:30616"/>
        <dbReference type="ChEBI" id="CHEBI:58115"/>
        <dbReference type="ChEBI" id="CHEBI:58189"/>
        <dbReference type="ChEBI" id="CHEBI:456216"/>
        <dbReference type="EC" id="2.7.4.8"/>
    </reaction>
</comment>
<evidence type="ECO:0000256" key="3">
    <source>
        <dbReference type="ARBA" id="ARBA00022679"/>
    </source>
</evidence>
<feature type="region of interest" description="Disordered" evidence="6">
    <location>
        <begin position="180"/>
        <end position="208"/>
    </location>
</feature>
<organism evidence="8 9">
    <name type="scientific">Ligilactobacillus salitolerans</name>
    <dbReference type="NCBI Taxonomy" id="1808352"/>
    <lineage>
        <taxon>Bacteria</taxon>
        <taxon>Bacillati</taxon>
        <taxon>Bacillota</taxon>
        <taxon>Bacilli</taxon>
        <taxon>Lactobacillales</taxon>
        <taxon>Lactobacillaceae</taxon>
        <taxon>Ligilactobacillus</taxon>
    </lineage>
</organism>
<evidence type="ECO:0000313" key="8">
    <source>
        <dbReference type="EMBL" id="GBG95052.1"/>
    </source>
</evidence>
<keyword evidence="4 8" id="KW-0418">Kinase</keyword>
<dbReference type="InterPro" id="IPR008144">
    <property type="entry name" value="Guanylate_kin-like_dom"/>
</dbReference>
<feature type="domain" description="Guanylate kinase-like" evidence="7">
    <location>
        <begin position="2"/>
        <end position="179"/>
    </location>
</feature>
<name>A0A401IU43_9LACO</name>
<reference evidence="8 9" key="1">
    <citation type="journal article" date="2019" name="Int. J. Syst. Evol. Microbiol.">
        <title>Lactobacillus salitolerans sp. nov., a novel lactic acid bacterium isolated from spent mushroom substrates.</title>
        <authorList>
            <person name="Tohno M."/>
            <person name="Tanizawa Y."/>
            <person name="Kojima Y."/>
            <person name="Sakamoto M."/>
            <person name="Nakamura Y."/>
            <person name="Ohkuma M."/>
            <person name="Kobayashi H."/>
        </authorList>
    </citation>
    <scope>NUCLEOTIDE SEQUENCE [LARGE SCALE GENOMIC DNA]</scope>
    <source>
        <strain evidence="8 9">YK43</strain>
    </source>
</reference>
<dbReference type="RefSeq" id="WP_124977017.1">
    <property type="nucleotide sequence ID" value="NZ_BFFP01000024.1"/>
</dbReference>